<dbReference type="AlphaFoldDB" id="A0A2G5BEU3"/>
<name>A0A2G5BEU3_COERN</name>
<accession>A0A2G5BEU3</accession>
<gene>
    <name evidence="2" type="ORF">COEREDRAFT_91877</name>
</gene>
<dbReference type="EMBL" id="KZ303494">
    <property type="protein sequence ID" value="PIA17523.1"/>
    <property type="molecule type" value="Genomic_DNA"/>
</dbReference>
<evidence type="ECO:0000313" key="2">
    <source>
        <dbReference type="EMBL" id="PIA17523.1"/>
    </source>
</evidence>
<sequence length="251" mass="25802">MLNFAIITVAAATAFAAPLAIRQQIVGQPDGVSNMVNGPTAISHPNVNNGALKEGSIDSSTSFDGALIEGATGNSLTDINNNLNFHDNIVSNPNINAALGSEGGAVVGNGNQVIPVGGDAPNGIFFKRQAPVDVSNVNAPAAVNDPTVNNGALAEGTLDADLSFDGADVVNPVGNSLTQLNDNTEVSDNNFVDPNWNAISNNNGPALAGNDNTFIPINNQGMIVNLDPSFFAAQQAHQDALIHQFVHPGLF</sequence>
<dbReference type="Proteomes" id="UP000242474">
    <property type="component" value="Unassembled WGS sequence"/>
</dbReference>
<keyword evidence="1" id="KW-0732">Signal</keyword>
<feature type="signal peptide" evidence="1">
    <location>
        <begin position="1"/>
        <end position="16"/>
    </location>
</feature>
<proteinExistence type="predicted"/>
<evidence type="ECO:0000313" key="3">
    <source>
        <dbReference type="Proteomes" id="UP000242474"/>
    </source>
</evidence>
<dbReference type="OrthoDB" id="5560607at2759"/>
<keyword evidence="3" id="KW-1185">Reference proteome</keyword>
<protein>
    <submittedName>
        <fullName evidence="2">Uncharacterized protein</fullName>
    </submittedName>
</protein>
<reference evidence="2 3" key="1">
    <citation type="journal article" date="2015" name="Genome Biol. Evol.">
        <title>Phylogenomic analyses indicate that early fungi evolved digesting cell walls of algal ancestors of land plants.</title>
        <authorList>
            <person name="Chang Y."/>
            <person name="Wang S."/>
            <person name="Sekimoto S."/>
            <person name="Aerts A.L."/>
            <person name="Choi C."/>
            <person name="Clum A."/>
            <person name="LaButti K.M."/>
            <person name="Lindquist E.A."/>
            <person name="Yee Ngan C."/>
            <person name="Ohm R.A."/>
            <person name="Salamov A.A."/>
            <person name="Grigoriev I.V."/>
            <person name="Spatafora J.W."/>
            <person name="Berbee M.L."/>
        </authorList>
    </citation>
    <scope>NUCLEOTIDE SEQUENCE [LARGE SCALE GENOMIC DNA]</scope>
    <source>
        <strain evidence="2 3">NRRL 1564</strain>
    </source>
</reference>
<evidence type="ECO:0000256" key="1">
    <source>
        <dbReference type="SAM" id="SignalP"/>
    </source>
</evidence>
<feature type="chain" id="PRO_5013693660" evidence="1">
    <location>
        <begin position="17"/>
        <end position="251"/>
    </location>
</feature>
<organism evidence="2 3">
    <name type="scientific">Coemansia reversa (strain ATCC 12441 / NRRL 1564)</name>
    <dbReference type="NCBI Taxonomy" id="763665"/>
    <lineage>
        <taxon>Eukaryota</taxon>
        <taxon>Fungi</taxon>
        <taxon>Fungi incertae sedis</taxon>
        <taxon>Zoopagomycota</taxon>
        <taxon>Kickxellomycotina</taxon>
        <taxon>Kickxellomycetes</taxon>
        <taxon>Kickxellales</taxon>
        <taxon>Kickxellaceae</taxon>
        <taxon>Coemansia</taxon>
    </lineage>
</organism>